<comment type="caution">
    <text evidence="2">The sequence shown here is derived from an EMBL/GenBank/DDBJ whole genome shotgun (WGS) entry which is preliminary data.</text>
</comment>
<dbReference type="Proteomes" id="UP001606300">
    <property type="component" value="Unassembled WGS sequence"/>
</dbReference>
<evidence type="ECO:0000313" key="2">
    <source>
        <dbReference type="EMBL" id="MFG6413828.1"/>
    </source>
</evidence>
<feature type="compositionally biased region" description="Pro residues" evidence="1">
    <location>
        <begin position="56"/>
        <end position="68"/>
    </location>
</feature>
<feature type="region of interest" description="Disordered" evidence="1">
    <location>
        <begin position="47"/>
        <end position="85"/>
    </location>
</feature>
<feature type="compositionally biased region" description="Basic and acidic residues" evidence="1">
    <location>
        <begin position="74"/>
        <end position="85"/>
    </location>
</feature>
<accession>A0ABW7EME8</accession>
<reference evidence="2 3" key="1">
    <citation type="submission" date="2024-09" db="EMBL/GenBank/DDBJ databases">
        <title>Novel species of the genus Pelomonas and Roseateles isolated from streams.</title>
        <authorList>
            <person name="Lu H."/>
        </authorList>
    </citation>
    <scope>NUCLEOTIDE SEQUENCE [LARGE SCALE GENOMIC DNA]</scope>
    <source>
        <strain evidence="2 3">DC23W</strain>
    </source>
</reference>
<organism evidence="2 3">
    <name type="scientific">Pelomonas dachongensis</name>
    <dbReference type="NCBI Taxonomy" id="3299029"/>
    <lineage>
        <taxon>Bacteria</taxon>
        <taxon>Pseudomonadati</taxon>
        <taxon>Pseudomonadota</taxon>
        <taxon>Betaproteobacteria</taxon>
        <taxon>Burkholderiales</taxon>
        <taxon>Sphaerotilaceae</taxon>
        <taxon>Roseateles</taxon>
    </lineage>
</organism>
<gene>
    <name evidence="2" type="ORF">ACG02S_07930</name>
</gene>
<name>A0ABW7EME8_9BURK</name>
<evidence type="ECO:0000256" key="1">
    <source>
        <dbReference type="SAM" id="MobiDB-lite"/>
    </source>
</evidence>
<dbReference type="RefSeq" id="WP_394469903.1">
    <property type="nucleotide sequence ID" value="NZ_JBIGHY010000002.1"/>
</dbReference>
<keyword evidence="3" id="KW-1185">Reference proteome</keyword>
<proteinExistence type="predicted"/>
<evidence type="ECO:0000313" key="3">
    <source>
        <dbReference type="Proteomes" id="UP001606300"/>
    </source>
</evidence>
<sequence>MSDRHTPVVTPEHTQRAYAQLRRADWPPLDEMARWAKQYAIVTARASSLAHGRTLPPEPAAAPAPAPASPRALGRTERRRRDDRAQAFDARAAAAGEFLHDDDA</sequence>
<protein>
    <submittedName>
        <fullName evidence="2">Uncharacterized protein</fullName>
    </submittedName>
</protein>
<dbReference type="EMBL" id="JBIGHY010000002">
    <property type="protein sequence ID" value="MFG6413828.1"/>
    <property type="molecule type" value="Genomic_DNA"/>
</dbReference>